<comment type="subcellular location">
    <subcellularLocation>
        <location evidence="1 7">Cell membrane</location>
        <topology evidence="1 7">Multi-pass membrane protein</topology>
    </subcellularLocation>
</comment>
<feature type="transmembrane region" description="Helical" evidence="7">
    <location>
        <begin position="177"/>
        <end position="202"/>
    </location>
</feature>
<keyword evidence="2 7" id="KW-0813">Transport</keyword>
<dbReference type="InterPro" id="IPR035906">
    <property type="entry name" value="MetI-like_sf"/>
</dbReference>
<feature type="transmembrane region" description="Helical" evidence="7">
    <location>
        <begin position="133"/>
        <end position="157"/>
    </location>
</feature>
<evidence type="ECO:0000259" key="8">
    <source>
        <dbReference type="PROSITE" id="PS50928"/>
    </source>
</evidence>
<dbReference type="Gene3D" id="1.10.3720.10">
    <property type="entry name" value="MetI-like"/>
    <property type="match status" value="1"/>
</dbReference>
<accession>A0ABP9A2R3</accession>
<keyword evidence="10" id="KW-1185">Reference proteome</keyword>
<evidence type="ECO:0000313" key="9">
    <source>
        <dbReference type="EMBL" id="GAA4772822.1"/>
    </source>
</evidence>
<feature type="domain" description="ABC transmembrane type-1" evidence="8">
    <location>
        <begin position="98"/>
        <end position="308"/>
    </location>
</feature>
<keyword evidence="3" id="KW-1003">Cell membrane</keyword>
<evidence type="ECO:0000256" key="6">
    <source>
        <dbReference type="ARBA" id="ARBA00023136"/>
    </source>
</evidence>
<sequence>MADVASETALVVGVDPRRRRGGPRPRGGALRRDAVRALPLLPAVVLLAVFLLGPVISSFYGAFTNAALRGAAAREAEFVGFQNYIDLFSDPDFPKSVWLTLVFLVGSAILGQNVLGMLLAVAMRSSARPVRAVVSTIVVGAWVLPEIVASFAAYAFFAQDGTLNAILAGVGIEGPSWLYDAPMLSVILANIWRGTAFSMLVYSAALYEVPPEITESAEVDGARGWQRFLWITLPMIRRSISTNLMLTTLQTLSVFTLIYVMTGGGPGTDSSTLPVLAYQEAFKFSELGFGTAIATILLVVGGIFSVVYIRALRPEEDR</sequence>
<keyword evidence="6 7" id="KW-0472">Membrane</keyword>
<dbReference type="EMBL" id="BAABKO010000002">
    <property type="protein sequence ID" value="GAA4772822.1"/>
    <property type="molecule type" value="Genomic_DNA"/>
</dbReference>
<evidence type="ECO:0000256" key="5">
    <source>
        <dbReference type="ARBA" id="ARBA00022989"/>
    </source>
</evidence>
<feature type="transmembrane region" description="Helical" evidence="7">
    <location>
        <begin position="97"/>
        <end position="121"/>
    </location>
</feature>
<dbReference type="Pfam" id="PF00528">
    <property type="entry name" value="BPD_transp_1"/>
    <property type="match status" value="1"/>
</dbReference>
<feature type="transmembrane region" description="Helical" evidence="7">
    <location>
        <begin position="287"/>
        <end position="309"/>
    </location>
</feature>
<evidence type="ECO:0000256" key="7">
    <source>
        <dbReference type="RuleBase" id="RU363032"/>
    </source>
</evidence>
<evidence type="ECO:0000256" key="3">
    <source>
        <dbReference type="ARBA" id="ARBA00022475"/>
    </source>
</evidence>
<dbReference type="PANTHER" id="PTHR43005:SF1">
    <property type="entry name" value="SPERMIDINE_PUTRESCINE TRANSPORT SYSTEM PERMEASE PROTEIN"/>
    <property type="match status" value="1"/>
</dbReference>
<name>A0ABP9A2R3_9MICO</name>
<evidence type="ECO:0000256" key="1">
    <source>
        <dbReference type="ARBA" id="ARBA00004651"/>
    </source>
</evidence>
<dbReference type="RefSeq" id="WP_345437919.1">
    <property type="nucleotide sequence ID" value="NZ_BAABKO010000002.1"/>
</dbReference>
<reference evidence="10" key="1">
    <citation type="journal article" date="2019" name="Int. J. Syst. Evol. Microbiol.">
        <title>The Global Catalogue of Microorganisms (GCM) 10K type strain sequencing project: providing services to taxonomists for standard genome sequencing and annotation.</title>
        <authorList>
            <consortium name="The Broad Institute Genomics Platform"/>
            <consortium name="The Broad Institute Genome Sequencing Center for Infectious Disease"/>
            <person name="Wu L."/>
            <person name="Ma J."/>
        </authorList>
    </citation>
    <scope>NUCLEOTIDE SEQUENCE [LARGE SCALE GENOMIC DNA]</scope>
    <source>
        <strain evidence="10">JCM 18537</strain>
    </source>
</reference>
<dbReference type="PROSITE" id="PS50928">
    <property type="entry name" value="ABC_TM1"/>
    <property type="match status" value="1"/>
</dbReference>
<comment type="similarity">
    <text evidence="7">Belongs to the binding-protein-dependent transport system permease family.</text>
</comment>
<dbReference type="Proteomes" id="UP001501645">
    <property type="component" value="Unassembled WGS sequence"/>
</dbReference>
<protein>
    <submittedName>
        <fullName evidence="9">Sugar ABC transporter permease</fullName>
    </submittedName>
</protein>
<comment type="caution">
    <text evidence="9">The sequence shown here is derived from an EMBL/GenBank/DDBJ whole genome shotgun (WGS) entry which is preliminary data.</text>
</comment>
<keyword evidence="4 7" id="KW-0812">Transmembrane</keyword>
<organism evidence="9 10">
    <name type="scientific">Microbacterium gilvum</name>
    <dbReference type="NCBI Taxonomy" id="1336204"/>
    <lineage>
        <taxon>Bacteria</taxon>
        <taxon>Bacillati</taxon>
        <taxon>Actinomycetota</taxon>
        <taxon>Actinomycetes</taxon>
        <taxon>Micrococcales</taxon>
        <taxon>Microbacteriaceae</taxon>
        <taxon>Microbacterium</taxon>
    </lineage>
</organism>
<feature type="transmembrane region" description="Helical" evidence="7">
    <location>
        <begin position="40"/>
        <end position="60"/>
    </location>
</feature>
<feature type="transmembrane region" description="Helical" evidence="7">
    <location>
        <begin position="244"/>
        <end position="267"/>
    </location>
</feature>
<evidence type="ECO:0000256" key="2">
    <source>
        <dbReference type="ARBA" id="ARBA00022448"/>
    </source>
</evidence>
<proteinExistence type="inferred from homology"/>
<dbReference type="CDD" id="cd06261">
    <property type="entry name" value="TM_PBP2"/>
    <property type="match status" value="1"/>
</dbReference>
<keyword evidence="5 7" id="KW-1133">Transmembrane helix</keyword>
<dbReference type="SUPFAM" id="SSF161098">
    <property type="entry name" value="MetI-like"/>
    <property type="match status" value="1"/>
</dbReference>
<dbReference type="PANTHER" id="PTHR43005">
    <property type="entry name" value="BLR7065 PROTEIN"/>
    <property type="match status" value="1"/>
</dbReference>
<gene>
    <name evidence="9" type="ORF">GCM10023351_16360</name>
</gene>
<dbReference type="InterPro" id="IPR000515">
    <property type="entry name" value="MetI-like"/>
</dbReference>
<evidence type="ECO:0000313" key="10">
    <source>
        <dbReference type="Proteomes" id="UP001501645"/>
    </source>
</evidence>
<evidence type="ECO:0000256" key="4">
    <source>
        <dbReference type="ARBA" id="ARBA00022692"/>
    </source>
</evidence>